<dbReference type="Proteomes" id="UP000324233">
    <property type="component" value="Chromosome"/>
</dbReference>
<dbReference type="InterPro" id="IPR000253">
    <property type="entry name" value="FHA_dom"/>
</dbReference>
<evidence type="ECO:0000313" key="3">
    <source>
        <dbReference type="EMBL" id="QEH38429.1"/>
    </source>
</evidence>
<keyword evidence="1 3" id="KW-0378">Hydrolase</keyword>
<dbReference type="AlphaFoldDB" id="A0A5B9WDX5"/>
<protein>
    <submittedName>
        <fullName evidence="3">Phosphoserine phosphatase RsbU</fullName>
        <ecNumber evidence="3">3.1.3.3</ecNumber>
    </submittedName>
</protein>
<proteinExistence type="predicted"/>
<dbReference type="Pfam" id="PF07228">
    <property type="entry name" value="SpoIIE"/>
    <property type="match status" value="1"/>
</dbReference>
<dbReference type="InterPro" id="IPR036457">
    <property type="entry name" value="PPM-type-like_dom_sf"/>
</dbReference>
<dbReference type="GO" id="GO:0016791">
    <property type="term" value="F:phosphatase activity"/>
    <property type="evidence" value="ECO:0007669"/>
    <property type="project" value="TreeGrafter"/>
</dbReference>
<dbReference type="Gene3D" id="3.60.40.10">
    <property type="entry name" value="PPM-type phosphatase domain"/>
    <property type="match status" value="1"/>
</dbReference>
<name>A0A5B9WDX5_9BACT</name>
<evidence type="ECO:0000259" key="2">
    <source>
        <dbReference type="PROSITE" id="PS50006"/>
    </source>
</evidence>
<dbReference type="SUPFAM" id="SSF49879">
    <property type="entry name" value="SMAD/FHA domain"/>
    <property type="match status" value="1"/>
</dbReference>
<dbReference type="InterPro" id="IPR003018">
    <property type="entry name" value="GAF"/>
</dbReference>
<dbReference type="Pfam" id="PF00498">
    <property type="entry name" value="FHA"/>
    <property type="match status" value="1"/>
</dbReference>
<sequence>MSQPQMLKPSLELVTSSGRRTYEIAGADFHVGRLANLDLFLDNPHVSRPHARIQRREDGSYEIVDLRSQNGTHLNGKKIVPYEPRRLRDGDHIRIVPFDLYFRHPGPIIQEPKDDHTTVLRSLADLSSERLVTRSSHPAAAFRAVLEVVRSLSGGGDLGEVLSRAVDGLMRVFPQAERGFIVLAKDDGSVPLAAFRNKQADSSVPTLSRTIRARVLRDGQAVLIKDIAIEGDGEGSLQSTIRSAICVPLQSHDGRRIGMVQLDRLAEHDDFQESDLDLLAALGVPIGVAVENDQLLKERASWTAAREIQRALLPQARPAIPGYTFWECYRPAEDVGGDLYDYIPVEGDAEAAGEGRDAPVAEPPGPGRWAVTLGDVAGKGMPAALIMAGISPEVRHLVRAGVPVDDALSRVNRHFYDHGVQGRFVTLLIGTIAPDRHDLTLAVAGHPHALLRRSDGTYEDLAAAGAGPPLGVFPEPVYRAQAFTLERGDVVVFYSDGVVDAMDHANERFGTERLESALIASPPGVAAVGESILAAVRDHFAGRSQFDDITIVCFGRD</sequence>
<feature type="domain" description="FHA" evidence="2">
    <location>
        <begin position="29"/>
        <end position="79"/>
    </location>
</feature>
<dbReference type="SMART" id="SM00240">
    <property type="entry name" value="FHA"/>
    <property type="match status" value="1"/>
</dbReference>
<dbReference type="EC" id="3.1.3.3" evidence="3"/>
<dbReference type="Gene3D" id="2.60.200.20">
    <property type="match status" value="1"/>
</dbReference>
<organism evidence="3 4">
    <name type="scientific">Aquisphaera giovannonii</name>
    <dbReference type="NCBI Taxonomy" id="406548"/>
    <lineage>
        <taxon>Bacteria</taxon>
        <taxon>Pseudomonadati</taxon>
        <taxon>Planctomycetota</taxon>
        <taxon>Planctomycetia</taxon>
        <taxon>Isosphaerales</taxon>
        <taxon>Isosphaeraceae</taxon>
        <taxon>Aquisphaera</taxon>
    </lineage>
</organism>
<dbReference type="SUPFAM" id="SSF55781">
    <property type="entry name" value="GAF domain-like"/>
    <property type="match status" value="1"/>
</dbReference>
<dbReference type="SMART" id="SM00331">
    <property type="entry name" value="PP2C_SIG"/>
    <property type="match status" value="1"/>
</dbReference>
<dbReference type="Pfam" id="PF13185">
    <property type="entry name" value="GAF_2"/>
    <property type="match status" value="1"/>
</dbReference>
<dbReference type="PANTHER" id="PTHR43156">
    <property type="entry name" value="STAGE II SPORULATION PROTEIN E-RELATED"/>
    <property type="match status" value="1"/>
</dbReference>
<dbReference type="InterPro" id="IPR052016">
    <property type="entry name" value="Bact_Sigma-Reg"/>
</dbReference>
<dbReference type="Gene3D" id="3.30.450.40">
    <property type="match status" value="1"/>
</dbReference>
<dbReference type="RefSeq" id="WP_168222210.1">
    <property type="nucleotide sequence ID" value="NZ_CP042997.1"/>
</dbReference>
<dbReference type="SMART" id="SM00065">
    <property type="entry name" value="GAF"/>
    <property type="match status" value="1"/>
</dbReference>
<dbReference type="KEGG" id="agv:OJF2_70300"/>
<dbReference type="InterPro" id="IPR001932">
    <property type="entry name" value="PPM-type_phosphatase-like_dom"/>
</dbReference>
<reference evidence="3 4" key="1">
    <citation type="submission" date="2019-08" db="EMBL/GenBank/DDBJ databases">
        <title>Deep-cultivation of Planctomycetes and their phenomic and genomic characterization uncovers novel biology.</title>
        <authorList>
            <person name="Wiegand S."/>
            <person name="Jogler M."/>
            <person name="Boedeker C."/>
            <person name="Pinto D."/>
            <person name="Vollmers J."/>
            <person name="Rivas-Marin E."/>
            <person name="Kohn T."/>
            <person name="Peeters S.H."/>
            <person name="Heuer A."/>
            <person name="Rast P."/>
            <person name="Oberbeckmann S."/>
            <person name="Bunk B."/>
            <person name="Jeske O."/>
            <person name="Meyerdierks A."/>
            <person name="Storesund J.E."/>
            <person name="Kallscheuer N."/>
            <person name="Luecker S."/>
            <person name="Lage O.M."/>
            <person name="Pohl T."/>
            <person name="Merkel B.J."/>
            <person name="Hornburger P."/>
            <person name="Mueller R.-W."/>
            <person name="Bruemmer F."/>
            <person name="Labrenz M."/>
            <person name="Spormann A.M."/>
            <person name="Op den Camp H."/>
            <person name="Overmann J."/>
            <person name="Amann R."/>
            <person name="Jetten M.S.M."/>
            <person name="Mascher T."/>
            <person name="Medema M.H."/>
            <person name="Devos D.P."/>
            <person name="Kaster A.-K."/>
            <person name="Ovreas L."/>
            <person name="Rohde M."/>
            <person name="Galperin M.Y."/>
            <person name="Jogler C."/>
        </authorList>
    </citation>
    <scope>NUCLEOTIDE SEQUENCE [LARGE SCALE GENOMIC DNA]</scope>
    <source>
        <strain evidence="3 4">OJF2</strain>
    </source>
</reference>
<accession>A0A5B9WDX5</accession>
<dbReference type="PROSITE" id="PS50006">
    <property type="entry name" value="FHA_DOMAIN"/>
    <property type="match status" value="1"/>
</dbReference>
<evidence type="ECO:0000313" key="4">
    <source>
        <dbReference type="Proteomes" id="UP000324233"/>
    </source>
</evidence>
<keyword evidence="4" id="KW-1185">Reference proteome</keyword>
<dbReference type="InterPro" id="IPR008984">
    <property type="entry name" value="SMAD_FHA_dom_sf"/>
</dbReference>
<gene>
    <name evidence="3" type="primary">rsbU_5</name>
    <name evidence="3" type="ORF">OJF2_70300</name>
</gene>
<evidence type="ECO:0000256" key="1">
    <source>
        <dbReference type="ARBA" id="ARBA00022801"/>
    </source>
</evidence>
<dbReference type="InterPro" id="IPR029016">
    <property type="entry name" value="GAF-like_dom_sf"/>
</dbReference>
<dbReference type="SUPFAM" id="SSF81606">
    <property type="entry name" value="PP2C-like"/>
    <property type="match status" value="1"/>
</dbReference>
<dbReference type="EMBL" id="CP042997">
    <property type="protein sequence ID" value="QEH38429.1"/>
    <property type="molecule type" value="Genomic_DNA"/>
</dbReference>
<dbReference type="CDD" id="cd00060">
    <property type="entry name" value="FHA"/>
    <property type="match status" value="1"/>
</dbReference>
<dbReference type="PANTHER" id="PTHR43156:SF2">
    <property type="entry name" value="STAGE II SPORULATION PROTEIN E"/>
    <property type="match status" value="1"/>
</dbReference>